<dbReference type="InterPro" id="IPR036034">
    <property type="entry name" value="PDZ_sf"/>
</dbReference>
<dbReference type="PANTHER" id="PTHR10046">
    <property type="entry name" value="ATP DEPENDENT LON PROTEASE FAMILY MEMBER"/>
    <property type="match status" value="1"/>
</dbReference>
<comment type="catalytic activity">
    <reaction evidence="1">
        <text>Hydrolysis of proteins in presence of ATP.</text>
        <dbReference type="EC" id="3.4.21.53"/>
    </reaction>
</comment>
<dbReference type="SUPFAM" id="SSF50156">
    <property type="entry name" value="PDZ domain-like"/>
    <property type="match status" value="1"/>
</dbReference>
<sequence>MPRQLAQLRRYLLAAFIGFAAAYLLLFVPLPYYILMPGSAEPVKPMVHLAQGEPAEKGVFLLTTVGGRDANLLNYFIALVDPNEELVKKKDMFGDESIQDYSQRQEYVMLTSQSDAMQAAYRKAGVPYEIKNEGVMVLRTLPGYPAERILRGGDYLLQIDETPIRKAQDLLDFLKGKKAGDTVKIAYRRNKANDSATMTLATLPQDKDAAGKPLPPRPGLGFVPGDVQSVQASDASKQLAVKTEDIGGPSAGLMFSLEMYAQLTGKDLTKGYRVAGTGTIDPNGQVGVIGGIEHKIVAAEREHADVFFAPQDLYPKQGEKFQPVLNYSAAVKQAKKIGSKMKIVPVTTMDDALRYLDGLTAKSG</sequence>
<dbReference type="InterPro" id="IPR020568">
    <property type="entry name" value="Ribosomal_Su5_D2-typ_SF"/>
</dbReference>
<evidence type="ECO:0000256" key="2">
    <source>
        <dbReference type="SAM" id="Phobius"/>
    </source>
</evidence>
<feature type="active site" evidence="1">
    <location>
        <position position="295"/>
    </location>
</feature>
<dbReference type="InterPro" id="IPR027065">
    <property type="entry name" value="Lon_Prtase"/>
</dbReference>
<dbReference type="EMBL" id="JXAK01000077">
    <property type="protein sequence ID" value="KIL38085.1"/>
    <property type="molecule type" value="Genomic_DNA"/>
</dbReference>
<evidence type="ECO:0000313" key="5">
    <source>
        <dbReference type="Proteomes" id="UP000031967"/>
    </source>
</evidence>
<dbReference type="Gene3D" id="3.30.230.10">
    <property type="match status" value="1"/>
</dbReference>
<evidence type="ECO:0000313" key="4">
    <source>
        <dbReference type="EMBL" id="KIL38085.1"/>
    </source>
</evidence>
<feature type="domain" description="Lon proteolytic" evidence="3">
    <location>
        <begin position="244"/>
        <end position="359"/>
    </location>
</feature>
<keyword evidence="2" id="KW-1133">Transmembrane helix</keyword>
<comment type="caution">
    <text evidence="4">The sequence shown here is derived from an EMBL/GenBank/DDBJ whole genome shotgun (WGS) entry which is preliminary data.</text>
</comment>
<dbReference type="Pfam" id="PF13180">
    <property type="entry name" value="PDZ_2"/>
    <property type="match status" value="1"/>
</dbReference>
<dbReference type="InterPro" id="IPR014721">
    <property type="entry name" value="Ribsml_uS5_D2-typ_fold_subgr"/>
</dbReference>
<proteinExistence type="inferred from homology"/>
<gene>
    <name evidence="4" type="ORF">SD70_28660</name>
</gene>
<keyword evidence="1" id="KW-0378">Hydrolase</keyword>
<keyword evidence="1" id="KW-0645">Protease</keyword>
<keyword evidence="5" id="KW-1185">Reference proteome</keyword>
<evidence type="ECO:0000256" key="1">
    <source>
        <dbReference type="PROSITE-ProRule" id="PRU01122"/>
    </source>
</evidence>
<feature type="transmembrane region" description="Helical" evidence="2">
    <location>
        <begin position="12"/>
        <end position="35"/>
    </location>
</feature>
<dbReference type="Pfam" id="PF05362">
    <property type="entry name" value="Lon_C"/>
    <property type="match status" value="1"/>
</dbReference>
<comment type="similarity">
    <text evidence="1">Belongs to the peptidase S16 family.</text>
</comment>
<dbReference type="Proteomes" id="UP000031967">
    <property type="component" value="Unassembled WGS sequence"/>
</dbReference>
<reference evidence="4 5" key="1">
    <citation type="submission" date="2014-12" db="EMBL/GenBank/DDBJ databases">
        <title>Draft genome sequence of Paenibacillus kamchatkensis strain B-2647.</title>
        <authorList>
            <person name="Karlyshev A.V."/>
            <person name="Kudryashova E.B."/>
        </authorList>
    </citation>
    <scope>NUCLEOTIDE SEQUENCE [LARGE SCALE GENOMIC DNA]</scope>
    <source>
        <strain evidence="4 5">VKM B-2647</strain>
    </source>
</reference>
<keyword evidence="2" id="KW-0812">Transmembrane</keyword>
<dbReference type="Gene3D" id="2.30.42.10">
    <property type="match status" value="1"/>
</dbReference>
<name>A0ABR5AAJ6_9BACL</name>
<dbReference type="PROSITE" id="PS51786">
    <property type="entry name" value="LON_PROTEOLYTIC"/>
    <property type="match status" value="1"/>
</dbReference>
<accession>A0ABR5AAJ6</accession>
<feature type="active site" evidence="1">
    <location>
        <position position="250"/>
    </location>
</feature>
<keyword evidence="2" id="KW-0472">Membrane</keyword>
<dbReference type="RefSeq" id="WP_041051959.1">
    <property type="nucleotide sequence ID" value="NZ_JXAK01000077.1"/>
</dbReference>
<dbReference type="InterPro" id="IPR008269">
    <property type="entry name" value="Lon_proteolytic"/>
</dbReference>
<protein>
    <recommendedName>
        <fullName evidence="1">endopeptidase La</fullName>
        <ecNumber evidence="1">3.4.21.53</ecNumber>
    </recommendedName>
</protein>
<dbReference type="NCBIfam" id="NF041438">
    <property type="entry name" value="SepM_fam_S16"/>
    <property type="match status" value="1"/>
</dbReference>
<evidence type="ECO:0000259" key="3">
    <source>
        <dbReference type="PROSITE" id="PS51786"/>
    </source>
</evidence>
<dbReference type="InterPro" id="IPR001478">
    <property type="entry name" value="PDZ"/>
</dbReference>
<dbReference type="SUPFAM" id="SSF54211">
    <property type="entry name" value="Ribosomal protein S5 domain 2-like"/>
    <property type="match status" value="1"/>
</dbReference>
<keyword evidence="1" id="KW-0720">Serine protease</keyword>
<organism evidence="4 5">
    <name type="scientific">Gordoniibacillus kamchatkensis</name>
    <dbReference type="NCBI Taxonomy" id="1590651"/>
    <lineage>
        <taxon>Bacteria</taxon>
        <taxon>Bacillati</taxon>
        <taxon>Bacillota</taxon>
        <taxon>Bacilli</taxon>
        <taxon>Bacillales</taxon>
        <taxon>Paenibacillaceae</taxon>
        <taxon>Gordoniibacillus</taxon>
    </lineage>
</organism>
<dbReference type="EC" id="3.4.21.53" evidence="1"/>